<evidence type="ECO:0000313" key="3">
    <source>
        <dbReference type="Proteomes" id="UP000053825"/>
    </source>
</evidence>
<accession>A0A0L7R860</accession>
<dbReference type="AlphaFoldDB" id="A0A0L7R860"/>
<proteinExistence type="predicted"/>
<reference evidence="2 3" key="1">
    <citation type="submission" date="2015-07" db="EMBL/GenBank/DDBJ databases">
        <title>The genome of Habropoda laboriosa.</title>
        <authorList>
            <person name="Pan H."/>
            <person name="Kapheim K."/>
        </authorList>
    </citation>
    <scope>NUCLEOTIDE SEQUENCE [LARGE SCALE GENOMIC DNA]</scope>
    <source>
        <strain evidence="2">0110345459</strain>
    </source>
</reference>
<feature type="compositionally biased region" description="Basic and acidic residues" evidence="1">
    <location>
        <begin position="16"/>
        <end position="27"/>
    </location>
</feature>
<feature type="compositionally biased region" description="Basic residues" evidence="1">
    <location>
        <begin position="1"/>
        <end position="13"/>
    </location>
</feature>
<protein>
    <submittedName>
        <fullName evidence="2">Uncharacterized protein</fullName>
    </submittedName>
</protein>
<dbReference type="EMBL" id="KQ414636">
    <property type="protein sequence ID" value="KOC67013.1"/>
    <property type="molecule type" value="Genomic_DNA"/>
</dbReference>
<keyword evidence="3" id="KW-1185">Reference proteome</keyword>
<evidence type="ECO:0000256" key="1">
    <source>
        <dbReference type="SAM" id="MobiDB-lite"/>
    </source>
</evidence>
<name>A0A0L7R860_9HYME</name>
<sequence>MRRDRGRKTRVSMRGRGTEGRKGREEVATEYPSSIDRSIHDLKAPGDKRAAIRIAVASFPVTKRDTTVGHVSLLVFVEPVPETTGEVGAGGGRAIFHGTTVPRLGTLTSATSFSPVQPSLFLFPLFLPSVNDVIVLLALAPLSVYVCCTPWGINKEAGMHANRYVTRTVA</sequence>
<dbReference type="Proteomes" id="UP000053825">
    <property type="component" value="Unassembled WGS sequence"/>
</dbReference>
<feature type="region of interest" description="Disordered" evidence="1">
    <location>
        <begin position="1"/>
        <end position="30"/>
    </location>
</feature>
<organism evidence="2 3">
    <name type="scientific">Habropoda laboriosa</name>
    <dbReference type="NCBI Taxonomy" id="597456"/>
    <lineage>
        <taxon>Eukaryota</taxon>
        <taxon>Metazoa</taxon>
        <taxon>Ecdysozoa</taxon>
        <taxon>Arthropoda</taxon>
        <taxon>Hexapoda</taxon>
        <taxon>Insecta</taxon>
        <taxon>Pterygota</taxon>
        <taxon>Neoptera</taxon>
        <taxon>Endopterygota</taxon>
        <taxon>Hymenoptera</taxon>
        <taxon>Apocrita</taxon>
        <taxon>Aculeata</taxon>
        <taxon>Apoidea</taxon>
        <taxon>Anthophila</taxon>
        <taxon>Apidae</taxon>
        <taxon>Habropoda</taxon>
    </lineage>
</organism>
<evidence type="ECO:0000313" key="2">
    <source>
        <dbReference type="EMBL" id="KOC67013.1"/>
    </source>
</evidence>
<gene>
    <name evidence="2" type="ORF">WH47_00835</name>
</gene>